<sequence length="418" mass="48014">MRGTVYAHHIEYNVPAQNGTWNIFQLVDFRTKQVVGWFLAHSEINAEGELDRILRVAGSPYECDHGSSVNTEATSAAGVFLVNRYDWGPFDERSLDVIEESEFDDTNASESLGIVDLAHARIMVSRWREQRPDQRQWSAHGSWLHIPHAEYMFGRFGFDDEHVAARSFLFFSLHTRFTHTTFAGLRRTLRTEETPEERFERRLHESFDFSGLDTIRDWSSPSEADRHGPYNPGEHILRHQDLAALRHVSSVGDLVESWEGIILDLINEMILSYLERSVVHQIANQTVSAAAESLFPHHTDTGQPIHYDVLFYRHFTQPHADPITEFDTISVTSRIRRFITSRFGYSSIAFSNECVAGTCRVISFMVTEVLEMANNRACDAQRPTIMPCDIRMAVVTSGELSHLYFSKIFWEGRLNLNR</sequence>
<dbReference type="SUPFAM" id="SSF47113">
    <property type="entry name" value="Histone-fold"/>
    <property type="match status" value="1"/>
</dbReference>
<protein>
    <recommendedName>
        <fullName evidence="3">Histone H2A/H2B/H3 domain-containing protein</fullName>
    </recommendedName>
</protein>
<dbReference type="InterPro" id="IPR009072">
    <property type="entry name" value="Histone-fold"/>
</dbReference>
<reference evidence="1 2" key="1">
    <citation type="journal article" date="2024" name="IMA Fungus">
        <title>IMA Genome - F19 : A genome assembly and annotation guide to empower mycologists, including annotated draft genome sequences of Ceratocystis pirilliformis, Diaporthe australafricana, Fusarium ophioides, Paecilomyces lecythidis, and Sporothrix stenoceras.</title>
        <authorList>
            <person name="Aylward J."/>
            <person name="Wilson A.M."/>
            <person name="Visagie C.M."/>
            <person name="Spraker J."/>
            <person name="Barnes I."/>
            <person name="Buitendag C."/>
            <person name="Ceriani C."/>
            <person name="Del Mar Angel L."/>
            <person name="du Plessis D."/>
            <person name="Fuchs T."/>
            <person name="Gasser K."/>
            <person name="Kramer D."/>
            <person name="Li W."/>
            <person name="Munsamy K."/>
            <person name="Piso A."/>
            <person name="Price J.L."/>
            <person name="Sonnekus B."/>
            <person name="Thomas C."/>
            <person name="van der Nest A."/>
            <person name="van Dijk A."/>
            <person name="van Heerden A."/>
            <person name="van Vuuren N."/>
            <person name="Yilmaz N."/>
            <person name="Duong T.A."/>
            <person name="van der Merwe N.A."/>
            <person name="Wingfield M.J."/>
            <person name="Wingfield B.D."/>
        </authorList>
    </citation>
    <scope>NUCLEOTIDE SEQUENCE [LARGE SCALE GENOMIC DNA]</scope>
    <source>
        <strain evidence="1 2">CMW 18167</strain>
    </source>
</reference>
<organism evidence="1 2">
    <name type="scientific">Paecilomyces lecythidis</name>
    <dbReference type="NCBI Taxonomy" id="3004212"/>
    <lineage>
        <taxon>Eukaryota</taxon>
        <taxon>Fungi</taxon>
        <taxon>Dikarya</taxon>
        <taxon>Ascomycota</taxon>
        <taxon>Pezizomycotina</taxon>
        <taxon>Eurotiomycetes</taxon>
        <taxon>Eurotiomycetidae</taxon>
        <taxon>Eurotiales</taxon>
        <taxon>Thermoascaceae</taxon>
        <taxon>Paecilomyces</taxon>
    </lineage>
</organism>
<comment type="caution">
    <text evidence="1">The sequence shown here is derived from an EMBL/GenBank/DDBJ whole genome shotgun (WGS) entry which is preliminary data.</text>
</comment>
<evidence type="ECO:0000313" key="2">
    <source>
        <dbReference type="Proteomes" id="UP001583193"/>
    </source>
</evidence>
<gene>
    <name evidence="1" type="ORF">Plec18167_002220</name>
</gene>
<proteinExistence type="predicted"/>
<dbReference type="Gene3D" id="1.10.20.10">
    <property type="entry name" value="Histone, subunit A"/>
    <property type="match status" value="1"/>
</dbReference>
<dbReference type="Proteomes" id="UP001583193">
    <property type="component" value="Unassembled WGS sequence"/>
</dbReference>
<dbReference type="EMBL" id="JAVDPF010000004">
    <property type="protein sequence ID" value="KAL1884628.1"/>
    <property type="molecule type" value="Genomic_DNA"/>
</dbReference>
<evidence type="ECO:0008006" key="3">
    <source>
        <dbReference type="Google" id="ProtNLM"/>
    </source>
</evidence>
<accession>A0ABR3Y971</accession>
<keyword evidence="2" id="KW-1185">Reference proteome</keyword>
<name>A0ABR3Y971_9EURO</name>
<evidence type="ECO:0000313" key="1">
    <source>
        <dbReference type="EMBL" id="KAL1884628.1"/>
    </source>
</evidence>